<dbReference type="HOGENOM" id="CLU_006285_2_1_0"/>
<sequence length="752" mass="87237">MWEVIREVYDPKENYIYETLFTLANGFVSIRGIEEFSSTYKPLTFVAGIFDGYKAQVPELVNLPNPFGINLYVENERINIDFLKMTKYQRRLNLRSGVLSSYYELSTLGLAIESERFVSRKSLHRIGIKYTIKSIGFKGKIILENYIDNTTANNLFDPANKVQHYKLQQIGSLKPGIYSVVKTYDRKHKIAISSSLLGVGQNNDNILLDRKYIEIGPNPTELYTCFLNKNSSITIYKFVTIFTSRESEKPFEESVSELEKFVAQGYETELEEHQKAMESIWENVDVTIKGDSSAQLGIRFNIFHLFSCASNDPTVSIGARGLHGEGYKGHVFWDTEIFMFPFFLYTLPNYAKNLLLYRYNTLEGARKNAYATGYKGARFAWESADDGTEVTPKWGVDYLGNPVRIWTADEEIHITADISIAIVNYHIVTGDDEFMKNYGVEILLDTAKFWISRLEYNNNMDRYEIKKVIGPDEFHEHVDNNVYTNYLAKWNILKAYEYYHWLKERDKGKLCLLKTLLGISEEEINKWRLIAEKIYIPRKDNQLLLEQFEGYFNLKDYVVTEFDEKGMPVWPKDLDLSKLQETQLIKQPDVVMLILVLPDEFSYDEMKKNYEYYLRRTMHKSSLSLPMYSIMGLKVGDTRNAYNSFMKTLLVDLENTHGNTHLGFHAACAGGAWQVVANGFAGIRVRKDGELVLDPWLPEHWEELSLKIFWKGVPLKITVRKEEIIIESLRETDVIVKSKLYHLKEGTNRIKI</sequence>
<evidence type="ECO:0000259" key="8">
    <source>
        <dbReference type="Pfam" id="PF03636"/>
    </source>
</evidence>
<evidence type="ECO:0000313" key="10">
    <source>
        <dbReference type="Proteomes" id="UP000006804"/>
    </source>
</evidence>
<evidence type="ECO:0000256" key="5">
    <source>
        <dbReference type="PIRSR" id="PIRSR036289-51"/>
    </source>
</evidence>
<feature type="domain" description="Glycoside hydrolase family 65 central catalytic" evidence="6">
    <location>
        <begin position="299"/>
        <end position="674"/>
    </location>
</feature>
<dbReference type="SUPFAM" id="SSF74650">
    <property type="entry name" value="Galactose mutarotase-like"/>
    <property type="match status" value="1"/>
</dbReference>
<proteinExistence type="inferred from homology"/>
<feature type="binding site" evidence="5">
    <location>
        <begin position="586"/>
        <end position="587"/>
    </location>
    <ligand>
        <name>substrate</name>
    </ligand>
</feature>
<dbReference type="SUPFAM" id="SSF48208">
    <property type="entry name" value="Six-hairpin glycosidases"/>
    <property type="match status" value="1"/>
</dbReference>
<dbReference type="Gene3D" id="2.60.420.10">
    <property type="entry name" value="Maltose phosphorylase, domain 3"/>
    <property type="match status" value="1"/>
</dbReference>
<evidence type="ECO:0000313" key="9">
    <source>
        <dbReference type="EMBL" id="AEH51605.1"/>
    </source>
</evidence>
<dbReference type="Pfam" id="PF03633">
    <property type="entry name" value="Glyco_hydro_65C"/>
    <property type="match status" value="1"/>
</dbReference>
<comment type="similarity">
    <text evidence="1">Belongs to the glycosyl hydrolase 65 family.</text>
</comment>
<dbReference type="PIRSF" id="PIRSF036289">
    <property type="entry name" value="Glycosyl_hydrolase_malt_phosph"/>
    <property type="match status" value="1"/>
</dbReference>
<dbReference type="Gene3D" id="1.50.10.10">
    <property type="match status" value="1"/>
</dbReference>
<gene>
    <name evidence="9" type="ORF">Theth_1552</name>
</gene>
<dbReference type="PATRIC" id="fig|688269.3.peg.1601"/>
<reference evidence="9 10" key="1">
    <citation type="submission" date="2010-11" db="EMBL/GenBank/DDBJ databases">
        <title>The complete genome of Thermotoga thermarum DSM 5069.</title>
        <authorList>
            <consortium name="US DOE Joint Genome Institute (JGI-PGF)"/>
            <person name="Lucas S."/>
            <person name="Copeland A."/>
            <person name="Lapidus A."/>
            <person name="Bruce D."/>
            <person name="Goodwin L."/>
            <person name="Pitluck S."/>
            <person name="Kyrpides N."/>
            <person name="Mavromatis K."/>
            <person name="Ivanova N."/>
            <person name="Zeytun A."/>
            <person name="Brettin T."/>
            <person name="Detter J.C."/>
            <person name="Tapia R."/>
            <person name="Han C."/>
            <person name="Land M."/>
            <person name="Hauser L."/>
            <person name="Markowitz V."/>
            <person name="Cheng J.-F."/>
            <person name="Hugenholtz P."/>
            <person name="Woyke T."/>
            <person name="Wu D."/>
            <person name="Spring S."/>
            <person name="Schroeder M."/>
            <person name="Brambilla E."/>
            <person name="Klenk H.-P."/>
            <person name="Eisen J.A."/>
        </authorList>
    </citation>
    <scope>NUCLEOTIDE SEQUENCE [LARGE SCALE GENOMIC DNA]</scope>
    <source>
        <strain evidence="9 10">DSM 5069</strain>
    </source>
</reference>
<dbReference type="InterPro" id="IPR017045">
    <property type="entry name" value="Malt_Pase/Glycosyl_Hdrlase"/>
</dbReference>
<dbReference type="PANTHER" id="PTHR11051:SF8">
    <property type="entry name" value="PROTEIN-GLUCOSYLGALACTOSYLHYDROXYLYSINE GLUCOSIDASE"/>
    <property type="match status" value="1"/>
</dbReference>
<dbReference type="Pfam" id="PF03632">
    <property type="entry name" value="Glyco_hydro_65m"/>
    <property type="match status" value="1"/>
</dbReference>
<dbReference type="Pfam" id="PF03636">
    <property type="entry name" value="Glyco_hydro_65N"/>
    <property type="match status" value="1"/>
</dbReference>
<dbReference type="Proteomes" id="UP000006804">
    <property type="component" value="Chromosome"/>
</dbReference>
<feature type="binding site" evidence="5">
    <location>
        <begin position="333"/>
        <end position="334"/>
    </location>
    <ligand>
        <name>substrate</name>
    </ligand>
</feature>
<dbReference type="GO" id="GO:0033831">
    <property type="term" value="F:kojibiose phosphorylase activity"/>
    <property type="evidence" value="ECO:0007669"/>
    <property type="project" value="UniProtKB-EC"/>
</dbReference>
<dbReference type="InterPro" id="IPR037018">
    <property type="entry name" value="GH65_N"/>
</dbReference>
<dbReference type="eggNOG" id="COG1554">
    <property type="taxonomic scope" value="Bacteria"/>
</dbReference>
<evidence type="ECO:0000256" key="1">
    <source>
        <dbReference type="ARBA" id="ARBA00006768"/>
    </source>
</evidence>
<dbReference type="InterPro" id="IPR011013">
    <property type="entry name" value="Gal_mutarotase_sf_dom"/>
</dbReference>
<evidence type="ECO:0000259" key="6">
    <source>
        <dbReference type="Pfam" id="PF03632"/>
    </source>
</evidence>
<evidence type="ECO:0000259" key="7">
    <source>
        <dbReference type="Pfam" id="PF03633"/>
    </source>
</evidence>
<dbReference type="EMBL" id="CP002351">
    <property type="protein sequence ID" value="AEH51605.1"/>
    <property type="molecule type" value="Genomic_DNA"/>
</dbReference>
<keyword evidence="9" id="KW-0378">Hydrolase</keyword>
<feature type="domain" description="Glycoside hydrolase family 65 N-terminal" evidence="8">
    <location>
        <begin position="7"/>
        <end position="245"/>
    </location>
</feature>
<feature type="active site" description="Proton donor" evidence="4">
    <location>
        <position position="473"/>
    </location>
</feature>
<evidence type="ECO:0000256" key="4">
    <source>
        <dbReference type="PIRSR" id="PIRSR036289-50"/>
    </source>
</evidence>
<dbReference type="InterPro" id="IPR005196">
    <property type="entry name" value="Glyco_hydro_65_N"/>
</dbReference>
<dbReference type="RefSeq" id="WP_013932817.1">
    <property type="nucleotide sequence ID" value="NC_015707.1"/>
</dbReference>
<keyword evidence="3 9" id="KW-0808">Transferase</keyword>
<dbReference type="GO" id="GO:0005975">
    <property type="term" value="P:carbohydrate metabolic process"/>
    <property type="evidence" value="ECO:0007669"/>
    <property type="project" value="InterPro"/>
</dbReference>
<keyword evidence="2 9" id="KW-0328">Glycosyltransferase</keyword>
<feature type="domain" description="Glycoside hydrolase family 65 C-terminal" evidence="7">
    <location>
        <begin position="684"/>
        <end position="731"/>
    </location>
</feature>
<evidence type="ECO:0000256" key="2">
    <source>
        <dbReference type="ARBA" id="ARBA00022676"/>
    </source>
</evidence>
<dbReference type="AlphaFoldDB" id="F7YXC4"/>
<accession>F7YXC4</accession>
<dbReference type="GO" id="GO:0004553">
    <property type="term" value="F:hydrolase activity, hydrolyzing O-glycosyl compounds"/>
    <property type="evidence" value="ECO:0007669"/>
    <property type="project" value="TreeGrafter"/>
</dbReference>
<dbReference type="InterPro" id="IPR012341">
    <property type="entry name" value="6hp_glycosidase-like_sf"/>
</dbReference>
<evidence type="ECO:0000256" key="3">
    <source>
        <dbReference type="ARBA" id="ARBA00022679"/>
    </source>
</evidence>
<keyword evidence="10" id="KW-1185">Reference proteome</keyword>
<dbReference type="EC" id="2.4.1.230" evidence="9"/>
<dbReference type="Gene3D" id="2.70.98.40">
    <property type="entry name" value="Glycoside hydrolase, family 65, N-terminal domain"/>
    <property type="match status" value="1"/>
</dbReference>
<dbReference type="GO" id="GO:0030246">
    <property type="term" value="F:carbohydrate binding"/>
    <property type="evidence" value="ECO:0007669"/>
    <property type="project" value="InterPro"/>
</dbReference>
<dbReference type="InterPro" id="IPR005195">
    <property type="entry name" value="Glyco_hydro_65_M"/>
</dbReference>
<dbReference type="STRING" id="688269.Theth_1552"/>
<protein>
    <submittedName>
        <fullName evidence="9">Glycoside hydrolase family 65 central catalytic</fullName>
        <ecNumber evidence="9">2.4.1.230</ecNumber>
    </submittedName>
</protein>
<dbReference type="InterPro" id="IPR005194">
    <property type="entry name" value="Glyco_hydro_65_C"/>
</dbReference>
<dbReference type="InterPro" id="IPR008928">
    <property type="entry name" value="6-hairpin_glycosidase_sf"/>
</dbReference>
<name>F7YXC4_9THEM</name>
<dbReference type="PANTHER" id="PTHR11051">
    <property type="entry name" value="GLYCOSYL HYDROLASE-RELATED"/>
    <property type="match status" value="1"/>
</dbReference>
<organism evidence="9 10">
    <name type="scientific">Pseudothermotoga thermarum DSM 5069</name>
    <dbReference type="NCBI Taxonomy" id="688269"/>
    <lineage>
        <taxon>Bacteria</taxon>
        <taxon>Thermotogati</taxon>
        <taxon>Thermotogota</taxon>
        <taxon>Thermotogae</taxon>
        <taxon>Thermotogales</taxon>
        <taxon>Thermotogaceae</taxon>
        <taxon>Pseudothermotoga</taxon>
    </lineage>
</organism>
<dbReference type="KEGG" id="tta:Theth_1552"/>